<dbReference type="EMBL" id="CAJNIZ010032447">
    <property type="protein sequence ID" value="CAE7537550.1"/>
    <property type="molecule type" value="Genomic_DNA"/>
</dbReference>
<feature type="compositionally biased region" description="Low complexity" evidence="2">
    <location>
        <begin position="851"/>
        <end position="865"/>
    </location>
</feature>
<dbReference type="PROSITE" id="PS50158">
    <property type="entry name" value="ZF_CCHC"/>
    <property type="match status" value="1"/>
</dbReference>
<keyword evidence="5" id="KW-1185">Reference proteome</keyword>
<feature type="non-terminal residue" evidence="4">
    <location>
        <position position="1"/>
    </location>
</feature>
<dbReference type="SUPFAM" id="SSF57756">
    <property type="entry name" value="Retrovirus zinc finger-like domains"/>
    <property type="match status" value="1"/>
</dbReference>
<dbReference type="InterPro" id="IPR013103">
    <property type="entry name" value="RVT_2"/>
</dbReference>
<keyword evidence="1" id="KW-0862">Zinc</keyword>
<dbReference type="InterPro" id="IPR001878">
    <property type="entry name" value="Znf_CCHC"/>
</dbReference>
<dbReference type="GO" id="GO:0008270">
    <property type="term" value="F:zinc ion binding"/>
    <property type="evidence" value="ECO:0007669"/>
    <property type="project" value="UniProtKB-KW"/>
</dbReference>
<evidence type="ECO:0000313" key="4">
    <source>
        <dbReference type="EMBL" id="CAE7537550.1"/>
    </source>
</evidence>
<reference evidence="4" key="1">
    <citation type="submission" date="2021-02" db="EMBL/GenBank/DDBJ databases">
        <authorList>
            <person name="Dougan E. K."/>
            <person name="Rhodes N."/>
            <person name="Thang M."/>
            <person name="Chan C."/>
        </authorList>
    </citation>
    <scope>NUCLEOTIDE SEQUENCE</scope>
</reference>
<keyword evidence="1" id="KW-0479">Metal-binding</keyword>
<feature type="compositionally biased region" description="Low complexity" evidence="2">
    <location>
        <begin position="194"/>
        <end position="206"/>
    </location>
</feature>
<evidence type="ECO:0000256" key="2">
    <source>
        <dbReference type="SAM" id="MobiDB-lite"/>
    </source>
</evidence>
<evidence type="ECO:0000256" key="1">
    <source>
        <dbReference type="PROSITE-ProRule" id="PRU00047"/>
    </source>
</evidence>
<feature type="compositionally biased region" description="Acidic residues" evidence="2">
    <location>
        <begin position="334"/>
        <end position="345"/>
    </location>
</feature>
<sequence length="1343" mass="149487">MSEAGSLPGKNKDSPPTWSGAAETFQAYEESARLFEQTTPYNKRYLCGPKLQAALEGAALRLVVGKRADWLSDNGGVERLLSHLRQSLGKPQMPELTDLLGRYFRATRRRAGETMNSYITRKTEVYVRCQQALHRVKPHHSRESKPSWTGGGHEAYSDAWYPRDRRNSGDAWFFYSGGQTGTRGNDQGGEEATEPGTAPATASASETNRDNPEATERSWNGNWTAGWASHQWQQGAWSWGYGSSWQWSPWSQEGWNYPSAAHYEGYPEVVPEFIQAWMLLTDANLESQERNLILTALQGDLTIPRVSQELRNHFPENETQKRDTQRRHQGFLGEADDPSGDDEAAPDNVFQAEEELTEEGYAAWSAAEEECHQALAAVEHARRTLKVAREKQKMVKLNRQYCRSSQNSRSSDIKRDDKITCLRCGQVGHRAANCPAPHPKEGRSTEMAPFVCYVDLSPELAHQTGEAQFNSGPETGLATTTEDGELINWTSQELALQTGEASMNTPTTAEAVNAGKAIIDCGATKSLGSVYALEKVMQLSANGVSQVDVHERPVFGFGNSSEDKCVSTVHLNLLAGGRPGHIKVHALDKGSAPILFSVSSLKALGAIVDFGEGTMVMRKVDDQKLVQLEQSRAGHLLLPLTGDILGQAVTTQAPAPCLSSFAQQSAAKQVPVTPSVLGATQLKSVVSKLMVNFRLQEITGAVLGQTIKKLNQGPPSEYQTWLRQLNQAKVRKALLQKFVGEKLKLSNVDNMTIPQLELAGLRKIYEISKPHPTDPMGFGKYSYKSYEQVMAEDSGYCEWAKKTVSEGPDRCDPKLSRFTRWLEMVGQEELIPEKNLFAKFKGPSKSTNKEASSSQASASSSQPSSIEAKMETMINMMTELQGEVEKIKEDHKPRKKGPSAREVESDATSFQMAQKEELQKKREAAMRFYQTAKKLLAVSRTFDGPKKLVRAEGVPAQNKVGSSVLPECLPLDPERRTGAAPAEWQCVVCSWFRFRGKRASPEPAEVLDEPDTGGAASSRSRALFSDLNNSLHEVIPGEKWYDKVPETAWFSETSEYWQDKSAAVEIEIPLPDEAYEHRATSAPVMTKQTRQLFLQLAANQKWEVAKGDITGAFLQGKELTETLYCVPTDEICAALKIPSGSVTRLRRAAYGLVQAPLQWYLTIAEFLEEIGLERLRSDPCAWVWRPDKNAKPRAMVVGHVDDFLFAGPKSDAGWLDLVKRIKERIRYQWSEMLYGFESTKNPDSTVSKVTGCVISDSRNVYDKLQSEVLTIKGAEKKANIELLSLKEAQKRAGVVIRWVHSEAQLGNSLTKKNGGKELELFYRMQHTWRTVEDDLMRSARKRK</sequence>
<dbReference type="Proteomes" id="UP000649617">
    <property type="component" value="Unassembled WGS sequence"/>
</dbReference>
<feature type="region of interest" description="Disordered" evidence="2">
    <location>
        <begin position="841"/>
        <end position="865"/>
    </location>
</feature>
<dbReference type="OrthoDB" id="415236at2759"/>
<name>A0A812TIR0_SYMPI</name>
<protein>
    <submittedName>
        <fullName evidence="4">RE1 protein</fullName>
    </submittedName>
</protein>
<feature type="compositionally biased region" description="Basic and acidic residues" evidence="2">
    <location>
        <begin position="207"/>
        <end position="216"/>
    </location>
</feature>
<gene>
    <name evidence="4" type="primary">RE1</name>
    <name evidence="4" type="ORF">SPIL2461_LOCUS14214</name>
</gene>
<feature type="region of interest" description="Disordered" evidence="2">
    <location>
        <begin position="137"/>
        <end position="156"/>
    </location>
</feature>
<dbReference type="GO" id="GO:0003676">
    <property type="term" value="F:nucleic acid binding"/>
    <property type="evidence" value="ECO:0007669"/>
    <property type="project" value="InterPro"/>
</dbReference>
<accession>A0A812TIR0</accession>
<dbReference type="SMART" id="SM00343">
    <property type="entry name" value="ZnF_C2HC"/>
    <property type="match status" value="1"/>
</dbReference>
<organism evidence="4 5">
    <name type="scientific">Symbiodinium pilosum</name>
    <name type="common">Dinoflagellate</name>
    <dbReference type="NCBI Taxonomy" id="2952"/>
    <lineage>
        <taxon>Eukaryota</taxon>
        <taxon>Sar</taxon>
        <taxon>Alveolata</taxon>
        <taxon>Dinophyceae</taxon>
        <taxon>Suessiales</taxon>
        <taxon>Symbiodiniaceae</taxon>
        <taxon>Symbiodinium</taxon>
    </lineage>
</organism>
<evidence type="ECO:0000313" key="5">
    <source>
        <dbReference type="Proteomes" id="UP000649617"/>
    </source>
</evidence>
<feature type="region of interest" description="Disordered" evidence="2">
    <location>
        <begin position="172"/>
        <end position="219"/>
    </location>
</feature>
<evidence type="ECO:0000259" key="3">
    <source>
        <dbReference type="PROSITE" id="PS50158"/>
    </source>
</evidence>
<feature type="compositionally biased region" description="Basic and acidic residues" evidence="2">
    <location>
        <begin position="312"/>
        <end position="323"/>
    </location>
</feature>
<feature type="region of interest" description="Disordered" evidence="2">
    <location>
        <begin position="886"/>
        <end position="917"/>
    </location>
</feature>
<dbReference type="Pfam" id="PF07727">
    <property type="entry name" value="RVT_2"/>
    <property type="match status" value="1"/>
</dbReference>
<keyword evidence="1" id="KW-0863">Zinc-finger</keyword>
<feature type="region of interest" description="Disordered" evidence="2">
    <location>
        <begin position="1"/>
        <end position="20"/>
    </location>
</feature>
<feature type="domain" description="CCHC-type" evidence="3">
    <location>
        <begin position="421"/>
        <end position="435"/>
    </location>
</feature>
<comment type="caution">
    <text evidence="4">The sequence shown here is derived from an EMBL/GenBank/DDBJ whole genome shotgun (WGS) entry which is preliminary data.</text>
</comment>
<proteinExistence type="predicted"/>
<dbReference type="InterPro" id="IPR036875">
    <property type="entry name" value="Znf_CCHC_sf"/>
</dbReference>
<feature type="region of interest" description="Disordered" evidence="2">
    <location>
        <begin position="312"/>
        <end position="345"/>
    </location>
</feature>